<gene>
    <name evidence="1" type="ORF">QWZ12_13670</name>
</gene>
<evidence type="ECO:0000313" key="2">
    <source>
        <dbReference type="Proteomes" id="UP001224644"/>
    </source>
</evidence>
<protein>
    <recommendedName>
        <fullName evidence="3">Integrase</fullName>
    </recommendedName>
</protein>
<evidence type="ECO:0000313" key="1">
    <source>
        <dbReference type="EMBL" id="MDN3591649.1"/>
    </source>
</evidence>
<sequence length="212" mass="23790">MGARKGQNNFGLHQREVTEANLVKVRRALKALPRRTKYETFHALRNAVAMGSGLHATTLSRNKRYRAEILRFVAENPRLIPAPEDDVRPRAALAAKALDADINTNLLRRDNVRLRKLIERNGVNAELPAPTTDGDGEGRAYRIAFERTATVLGRLLTHLTEEEFGIVLDKGEIRNTAQVGSKSLIAGPPDTTPFVEWLRKQPRTRNQLNEDV</sequence>
<keyword evidence="2" id="KW-1185">Reference proteome</keyword>
<dbReference type="RefSeq" id="WP_056378850.1">
    <property type="nucleotide sequence ID" value="NZ_BPQD01000014.1"/>
</dbReference>
<proteinExistence type="predicted"/>
<reference evidence="2" key="1">
    <citation type="journal article" date="2019" name="Int. J. Syst. Evol. Microbiol.">
        <title>The Global Catalogue of Microorganisms (GCM) 10K type strain sequencing project: providing services to taxonomists for standard genome sequencing and annotation.</title>
        <authorList>
            <consortium name="The Broad Institute Genomics Platform"/>
            <consortium name="The Broad Institute Genome Sequencing Center for Infectious Disease"/>
            <person name="Wu L."/>
            <person name="Ma J."/>
        </authorList>
    </citation>
    <scope>NUCLEOTIDE SEQUENCE [LARGE SCALE GENOMIC DNA]</scope>
    <source>
        <strain evidence="2">CECT 7069</strain>
    </source>
</reference>
<name>A0ABT8BHQ1_9HYPH</name>
<organism evidence="1 2">
    <name type="scientific">Methylobacterium adhaesivum</name>
    <dbReference type="NCBI Taxonomy" id="333297"/>
    <lineage>
        <taxon>Bacteria</taxon>
        <taxon>Pseudomonadati</taxon>
        <taxon>Pseudomonadota</taxon>
        <taxon>Alphaproteobacteria</taxon>
        <taxon>Hyphomicrobiales</taxon>
        <taxon>Methylobacteriaceae</taxon>
        <taxon>Methylobacterium</taxon>
    </lineage>
</organism>
<dbReference type="Proteomes" id="UP001224644">
    <property type="component" value="Unassembled WGS sequence"/>
</dbReference>
<accession>A0ABT8BHQ1</accession>
<dbReference type="EMBL" id="JAUFPX010000012">
    <property type="protein sequence ID" value="MDN3591649.1"/>
    <property type="molecule type" value="Genomic_DNA"/>
</dbReference>
<comment type="caution">
    <text evidence="1">The sequence shown here is derived from an EMBL/GenBank/DDBJ whole genome shotgun (WGS) entry which is preliminary data.</text>
</comment>
<evidence type="ECO:0008006" key="3">
    <source>
        <dbReference type="Google" id="ProtNLM"/>
    </source>
</evidence>